<feature type="transmembrane region" description="Helical" evidence="8">
    <location>
        <begin position="93"/>
        <end position="112"/>
    </location>
</feature>
<comment type="similarity">
    <text evidence="2 7">Belongs to the ExbD/TolR family.</text>
</comment>
<dbReference type="GO" id="GO:0015031">
    <property type="term" value="P:protein transport"/>
    <property type="evidence" value="ECO:0007669"/>
    <property type="project" value="UniProtKB-KW"/>
</dbReference>
<keyword evidence="7" id="KW-0813">Transport</keyword>
<dbReference type="PANTHER" id="PTHR30558">
    <property type="entry name" value="EXBD MEMBRANE COMPONENT OF PMF-DRIVEN MACROMOLECULE IMPORT SYSTEM"/>
    <property type="match status" value="1"/>
</dbReference>
<evidence type="ECO:0000313" key="10">
    <source>
        <dbReference type="Proteomes" id="UP000320496"/>
    </source>
</evidence>
<dbReference type="KEGG" id="mri:Mal4_31930"/>
<comment type="subcellular location">
    <subcellularLocation>
        <location evidence="1">Cell membrane</location>
        <topology evidence="1">Single-pass membrane protein</topology>
    </subcellularLocation>
    <subcellularLocation>
        <location evidence="7">Cell membrane</location>
        <topology evidence="7">Single-pass type II membrane protein</topology>
    </subcellularLocation>
</comment>
<keyword evidence="10" id="KW-1185">Reference proteome</keyword>
<dbReference type="Pfam" id="PF02472">
    <property type="entry name" value="ExbD"/>
    <property type="match status" value="1"/>
</dbReference>
<evidence type="ECO:0000256" key="6">
    <source>
        <dbReference type="ARBA" id="ARBA00023136"/>
    </source>
</evidence>
<evidence type="ECO:0000256" key="2">
    <source>
        <dbReference type="ARBA" id="ARBA00005811"/>
    </source>
</evidence>
<dbReference type="RefSeq" id="WP_145370106.1">
    <property type="nucleotide sequence ID" value="NZ_CP036275.1"/>
</dbReference>
<reference evidence="9 10" key="1">
    <citation type="submission" date="2019-02" db="EMBL/GenBank/DDBJ databases">
        <title>Deep-cultivation of Planctomycetes and their phenomic and genomic characterization uncovers novel biology.</title>
        <authorList>
            <person name="Wiegand S."/>
            <person name="Jogler M."/>
            <person name="Boedeker C."/>
            <person name="Pinto D."/>
            <person name="Vollmers J."/>
            <person name="Rivas-Marin E."/>
            <person name="Kohn T."/>
            <person name="Peeters S.H."/>
            <person name="Heuer A."/>
            <person name="Rast P."/>
            <person name="Oberbeckmann S."/>
            <person name="Bunk B."/>
            <person name="Jeske O."/>
            <person name="Meyerdierks A."/>
            <person name="Storesund J.E."/>
            <person name="Kallscheuer N."/>
            <person name="Luecker S."/>
            <person name="Lage O.M."/>
            <person name="Pohl T."/>
            <person name="Merkel B.J."/>
            <person name="Hornburger P."/>
            <person name="Mueller R.-W."/>
            <person name="Bruemmer F."/>
            <person name="Labrenz M."/>
            <person name="Spormann A.M."/>
            <person name="Op den Camp H."/>
            <person name="Overmann J."/>
            <person name="Amann R."/>
            <person name="Jetten M.S.M."/>
            <person name="Mascher T."/>
            <person name="Medema M.H."/>
            <person name="Devos D.P."/>
            <person name="Kaster A.-K."/>
            <person name="Ovreas L."/>
            <person name="Rohde M."/>
            <person name="Galperin M.Y."/>
            <person name="Jogler C."/>
        </authorList>
    </citation>
    <scope>NUCLEOTIDE SEQUENCE [LARGE SCALE GENOMIC DNA]</scope>
    <source>
        <strain evidence="9 10">Mal4</strain>
    </source>
</reference>
<accession>A0A517Z8U6</accession>
<evidence type="ECO:0000313" key="9">
    <source>
        <dbReference type="EMBL" id="QDU38861.1"/>
    </source>
</evidence>
<evidence type="ECO:0000256" key="4">
    <source>
        <dbReference type="ARBA" id="ARBA00022692"/>
    </source>
</evidence>
<organism evidence="9 10">
    <name type="scientific">Maioricimonas rarisocia</name>
    <dbReference type="NCBI Taxonomy" id="2528026"/>
    <lineage>
        <taxon>Bacteria</taxon>
        <taxon>Pseudomonadati</taxon>
        <taxon>Planctomycetota</taxon>
        <taxon>Planctomycetia</taxon>
        <taxon>Planctomycetales</taxon>
        <taxon>Planctomycetaceae</taxon>
        <taxon>Maioricimonas</taxon>
    </lineage>
</organism>
<dbReference type="PANTHER" id="PTHR30558:SF3">
    <property type="entry name" value="BIOPOLYMER TRANSPORT PROTEIN EXBD-RELATED"/>
    <property type="match status" value="1"/>
</dbReference>
<evidence type="ECO:0000256" key="3">
    <source>
        <dbReference type="ARBA" id="ARBA00022475"/>
    </source>
</evidence>
<dbReference type="OrthoDB" id="292474at2"/>
<dbReference type="EMBL" id="CP036275">
    <property type="protein sequence ID" value="QDU38861.1"/>
    <property type="molecule type" value="Genomic_DNA"/>
</dbReference>
<keyword evidence="7" id="KW-0653">Protein transport</keyword>
<keyword evidence="5 8" id="KW-1133">Transmembrane helix</keyword>
<keyword evidence="6 8" id="KW-0472">Membrane</keyword>
<sequence>MPILFRCHQCQQLMSIARRRAGAEVPCPSCGETLVVPDEQSKEALPVSAAPEAPSDCHDRTMSIVPDDDEDEEIEFRLRRPLGDASGLDMTPMVDVTFLLLIFFMITASFSIQKSMQTQPPESKEEGVSQTVTLDDLADTSVIVEIDADDRIRVDDQPVAGFAQLVDVLAGKLVNESKNELLIEPDARCTHGAVVAVMDAGLEVGMQRIRRVTRNAED</sequence>
<proteinExistence type="inferred from homology"/>
<dbReference type="InterPro" id="IPR003400">
    <property type="entry name" value="ExbD"/>
</dbReference>
<evidence type="ECO:0000256" key="7">
    <source>
        <dbReference type="RuleBase" id="RU003879"/>
    </source>
</evidence>
<dbReference type="Gene3D" id="3.30.420.270">
    <property type="match status" value="1"/>
</dbReference>
<dbReference type="GO" id="GO:0005886">
    <property type="term" value="C:plasma membrane"/>
    <property type="evidence" value="ECO:0007669"/>
    <property type="project" value="UniProtKB-SubCell"/>
</dbReference>
<name>A0A517Z8U6_9PLAN</name>
<keyword evidence="3" id="KW-1003">Cell membrane</keyword>
<protein>
    <submittedName>
        <fullName evidence="9">Biopolymer transport protein ExbD/TolR</fullName>
    </submittedName>
</protein>
<evidence type="ECO:0000256" key="1">
    <source>
        <dbReference type="ARBA" id="ARBA00004162"/>
    </source>
</evidence>
<dbReference type="Proteomes" id="UP000320496">
    <property type="component" value="Chromosome"/>
</dbReference>
<evidence type="ECO:0000256" key="5">
    <source>
        <dbReference type="ARBA" id="ARBA00022989"/>
    </source>
</evidence>
<gene>
    <name evidence="9" type="ORF">Mal4_31930</name>
</gene>
<dbReference type="AlphaFoldDB" id="A0A517Z8U6"/>
<dbReference type="GO" id="GO:0022857">
    <property type="term" value="F:transmembrane transporter activity"/>
    <property type="evidence" value="ECO:0007669"/>
    <property type="project" value="InterPro"/>
</dbReference>
<keyword evidence="4 7" id="KW-0812">Transmembrane</keyword>
<evidence type="ECO:0000256" key="8">
    <source>
        <dbReference type="SAM" id="Phobius"/>
    </source>
</evidence>